<dbReference type="InterPro" id="IPR036737">
    <property type="entry name" value="OmpA-like_sf"/>
</dbReference>
<dbReference type="InterPro" id="IPR006664">
    <property type="entry name" value="OMP_bac"/>
</dbReference>
<organism evidence="7 8">
    <name type="scientific">Catenovulum adriaticum</name>
    <dbReference type="NCBI Taxonomy" id="2984846"/>
    <lineage>
        <taxon>Bacteria</taxon>
        <taxon>Pseudomonadati</taxon>
        <taxon>Pseudomonadota</taxon>
        <taxon>Gammaproteobacteria</taxon>
        <taxon>Alteromonadales</taxon>
        <taxon>Alteromonadaceae</taxon>
        <taxon>Catenovulum</taxon>
    </lineage>
</organism>
<protein>
    <submittedName>
        <fullName evidence="7">OmpA family protein</fullName>
    </submittedName>
</protein>
<dbReference type="Pfam" id="PF00691">
    <property type="entry name" value="OmpA"/>
    <property type="match status" value="1"/>
</dbReference>
<evidence type="ECO:0000259" key="6">
    <source>
        <dbReference type="PROSITE" id="PS51123"/>
    </source>
</evidence>
<name>A0ABY7AS66_9ALTE</name>
<reference evidence="7" key="1">
    <citation type="submission" date="2022-10" db="EMBL/GenBank/DDBJ databases">
        <title>Catenovulum adriacola sp. nov. isolated in the Harbour of Susak.</title>
        <authorList>
            <person name="Schoch T."/>
            <person name="Reich S.J."/>
            <person name="Stoeferle S."/>
            <person name="Flaiz M."/>
            <person name="Kazda M."/>
            <person name="Riedel C.U."/>
            <person name="Duerre P."/>
        </authorList>
    </citation>
    <scope>NUCLEOTIDE SEQUENCE</scope>
    <source>
        <strain evidence="7">TS8</strain>
    </source>
</reference>
<dbReference type="InterPro" id="IPR050330">
    <property type="entry name" value="Bact_OuterMem_StrucFunc"/>
</dbReference>
<sequence length="289" mass="33203">MNRLQGLLALLCLVSCQSFADVRHYQASIDSSKWQFSKQTRLQCRLEHAIPRYGKAVFSSAAGRSLNLNFALDMLRLPDNYSFAKVSSVPPSYRPGVASKSVTEMKLLKQFDGELTQKPAWILLNELEKGMTPTFYYQDWYSQFDKVVVGVSAVNFHQAYDEFLLCLDNLLPYSFEDISLTVLTYQKNSSELSKSSKKRLAMIAEYLKQDVELELVLVDAYTDSYGGRFHNQELSKKRAAAIQSFFVEHNVDKDRVKIEGFGEKRHIASNQNIIERSKNRRVVIRMQRP</sequence>
<evidence type="ECO:0000256" key="5">
    <source>
        <dbReference type="SAM" id="SignalP"/>
    </source>
</evidence>
<dbReference type="EMBL" id="CP109965">
    <property type="protein sequence ID" value="WAJ71607.1"/>
    <property type="molecule type" value="Genomic_DNA"/>
</dbReference>
<dbReference type="InterPro" id="IPR041544">
    <property type="entry name" value="MotY_N"/>
</dbReference>
<dbReference type="SUPFAM" id="SSF103088">
    <property type="entry name" value="OmpA-like"/>
    <property type="match status" value="1"/>
</dbReference>
<dbReference type="Gene3D" id="2.60.40.2540">
    <property type="match status" value="1"/>
</dbReference>
<evidence type="ECO:0000256" key="1">
    <source>
        <dbReference type="ARBA" id="ARBA00004442"/>
    </source>
</evidence>
<dbReference type="PANTHER" id="PTHR30329:SF21">
    <property type="entry name" value="LIPOPROTEIN YIAD-RELATED"/>
    <property type="match status" value="1"/>
</dbReference>
<evidence type="ECO:0000313" key="8">
    <source>
        <dbReference type="Proteomes" id="UP001163726"/>
    </source>
</evidence>
<evidence type="ECO:0000256" key="3">
    <source>
        <dbReference type="ARBA" id="ARBA00023237"/>
    </source>
</evidence>
<dbReference type="PRINTS" id="PR01023">
    <property type="entry name" value="NAFLGMOTY"/>
</dbReference>
<dbReference type="Proteomes" id="UP001163726">
    <property type="component" value="Chromosome"/>
</dbReference>
<gene>
    <name evidence="7" type="ORF">OLW01_09175</name>
</gene>
<dbReference type="PROSITE" id="PS51123">
    <property type="entry name" value="OMPA_2"/>
    <property type="match status" value="1"/>
</dbReference>
<evidence type="ECO:0000256" key="2">
    <source>
        <dbReference type="ARBA" id="ARBA00023136"/>
    </source>
</evidence>
<dbReference type="PANTHER" id="PTHR30329">
    <property type="entry name" value="STATOR ELEMENT OF FLAGELLAR MOTOR COMPLEX"/>
    <property type="match status" value="1"/>
</dbReference>
<dbReference type="CDD" id="cd07185">
    <property type="entry name" value="OmpA_C-like"/>
    <property type="match status" value="1"/>
</dbReference>
<keyword evidence="2 4" id="KW-0472">Membrane</keyword>
<evidence type="ECO:0000313" key="7">
    <source>
        <dbReference type="EMBL" id="WAJ71607.1"/>
    </source>
</evidence>
<keyword evidence="3" id="KW-0998">Cell outer membrane</keyword>
<evidence type="ECO:0000256" key="4">
    <source>
        <dbReference type="PROSITE-ProRule" id="PRU00473"/>
    </source>
</evidence>
<keyword evidence="5" id="KW-0732">Signal</keyword>
<proteinExistence type="predicted"/>
<dbReference type="Gene3D" id="3.30.1330.60">
    <property type="entry name" value="OmpA-like domain"/>
    <property type="match status" value="1"/>
</dbReference>
<feature type="signal peptide" evidence="5">
    <location>
        <begin position="1"/>
        <end position="20"/>
    </location>
</feature>
<dbReference type="PRINTS" id="PR01021">
    <property type="entry name" value="OMPADOMAIN"/>
</dbReference>
<feature type="domain" description="OmpA-like" evidence="6">
    <location>
        <begin position="173"/>
        <end position="289"/>
    </location>
</feature>
<dbReference type="Pfam" id="PF18393">
    <property type="entry name" value="MotY_N"/>
    <property type="match status" value="1"/>
</dbReference>
<feature type="chain" id="PRO_5045347168" evidence="5">
    <location>
        <begin position="21"/>
        <end position="289"/>
    </location>
</feature>
<keyword evidence="8" id="KW-1185">Reference proteome</keyword>
<comment type="subcellular location">
    <subcellularLocation>
        <location evidence="1">Cell outer membrane</location>
    </subcellularLocation>
</comment>
<dbReference type="InterPro" id="IPR006665">
    <property type="entry name" value="OmpA-like"/>
</dbReference>
<accession>A0ABY7AS66</accession>